<dbReference type="GO" id="GO:0003700">
    <property type="term" value="F:DNA-binding transcription factor activity"/>
    <property type="evidence" value="ECO:0007669"/>
    <property type="project" value="InterPro"/>
</dbReference>
<dbReference type="PROSITE" id="PS50995">
    <property type="entry name" value="HTH_MARR_2"/>
    <property type="match status" value="1"/>
</dbReference>
<dbReference type="EMBL" id="SPUH01000001">
    <property type="protein sequence ID" value="TKS53571.1"/>
    <property type="molecule type" value="Genomic_DNA"/>
</dbReference>
<keyword evidence="3" id="KW-1185">Reference proteome</keyword>
<dbReference type="SMART" id="SM00347">
    <property type="entry name" value="HTH_MARR"/>
    <property type="match status" value="1"/>
</dbReference>
<evidence type="ECO:0000259" key="1">
    <source>
        <dbReference type="PROSITE" id="PS50995"/>
    </source>
</evidence>
<dbReference type="Gene3D" id="1.10.10.10">
    <property type="entry name" value="Winged helix-like DNA-binding domain superfamily/Winged helix DNA-binding domain"/>
    <property type="match status" value="1"/>
</dbReference>
<dbReference type="Proteomes" id="UP000298681">
    <property type="component" value="Unassembled WGS sequence"/>
</dbReference>
<name>A0A4Z1RIU9_9GAMM</name>
<evidence type="ECO:0000313" key="3">
    <source>
        <dbReference type="Proteomes" id="UP000298681"/>
    </source>
</evidence>
<dbReference type="PANTHER" id="PTHR39515">
    <property type="entry name" value="CONSERVED PROTEIN"/>
    <property type="match status" value="1"/>
</dbReference>
<dbReference type="AlphaFoldDB" id="A0A4Z1RIU9"/>
<gene>
    <name evidence="2" type="ORF">E4582_01450</name>
</gene>
<feature type="domain" description="HTH marR-type" evidence="1">
    <location>
        <begin position="7"/>
        <end position="139"/>
    </location>
</feature>
<proteinExistence type="predicted"/>
<organism evidence="2 3">
    <name type="scientific">Luteimonas yindakuii</name>
    <dbReference type="NCBI Taxonomy" id="2565782"/>
    <lineage>
        <taxon>Bacteria</taxon>
        <taxon>Pseudomonadati</taxon>
        <taxon>Pseudomonadota</taxon>
        <taxon>Gammaproteobacteria</taxon>
        <taxon>Lysobacterales</taxon>
        <taxon>Lysobacteraceae</taxon>
        <taxon>Luteimonas</taxon>
    </lineage>
</organism>
<dbReference type="RefSeq" id="WP_134672957.1">
    <property type="nucleotide sequence ID" value="NZ_SPUH01000001.1"/>
</dbReference>
<dbReference type="SUPFAM" id="SSF46785">
    <property type="entry name" value="Winged helix' DNA-binding domain"/>
    <property type="match status" value="1"/>
</dbReference>
<dbReference type="InterPro" id="IPR000835">
    <property type="entry name" value="HTH_MarR-typ"/>
</dbReference>
<comment type="caution">
    <text evidence="2">The sequence shown here is derived from an EMBL/GenBank/DDBJ whole genome shotgun (WGS) entry which is preliminary data.</text>
</comment>
<dbReference type="Pfam" id="PF01047">
    <property type="entry name" value="MarR"/>
    <property type="match status" value="1"/>
</dbReference>
<dbReference type="InterPro" id="IPR052526">
    <property type="entry name" value="HTH-type_Bedaq_tolerance"/>
</dbReference>
<sequence>MGDVDDDLRLADALVMVAVRLPRVLRALDEAPQLSASEASALAVLVHGGAMNIGTLARHEAVRPPSMTRTVTRMEEKRLVRRRPDPLDGRGWVIEASARGRRLLLEGHARKLEPLVAWLHGLDDGQKQQLMDALPVLQAMSMLTTTETGTD</sequence>
<dbReference type="InterPro" id="IPR036388">
    <property type="entry name" value="WH-like_DNA-bd_sf"/>
</dbReference>
<evidence type="ECO:0000313" key="2">
    <source>
        <dbReference type="EMBL" id="TKS53571.1"/>
    </source>
</evidence>
<protein>
    <submittedName>
        <fullName evidence="2">MarR family transcriptional regulator</fullName>
    </submittedName>
</protein>
<reference evidence="2 3" key="1">
    <citation type="submission" date="2019-01" db="EMBL/GenBank/DDBJ databases">
        <authorList>
            <person name="Zhang S."/>
        </authorList>
    </citation>
    <scope>NUCLEOTIDE SEQUENCE [LARGE SCALE GENOMIC DNA]</scope>
    <source>
        <strain evidence="2 3">1626</strain>
    </source>
</reference>
<dbReference type="InterPro" id="IPR036390">
    <property type="entry name" value="WH_DNA-bd_sf"/>
</dbReference>
<accession>A0A4Z1RIU9</accession>
<dbReference type="PANTHER" id="PTHR39515:SF2">
    <property type="entry name" value="HTH-TYPE TRANSCRIPTIONAL REGULATOR RV0880"/>
    <property type="match status" value="1"/>
</dbReference>